<evidence type="ECO:0000313" key="4">
    <source>
        <dbReference type="EMBL" id="ASP39891.1"/>
    </source>
</evidence>
<dbReference type="RefSeq" id="WP_094061065.1">
    <property type="nucleotide sequence ID" value="NZ_CP022530.1"/>
</dbReference>
<name>A0A222FNF1_9GAMM</name>
<keyword evidence="2" id="KW-0443">Lipid metabolism</keyword>
<dbReference type="Proteomes" id="UP000202440">
    <property type="component" value="Chromosome"/>
</dbReference>
<protein>
    <submittedName>
        <fullName evidence="4">Alpha/beta hydrolase</fullName>
    </submittedName>
</protein>
<dbReference type="SUPFAM" id="SSF53474">
    <property type="entry name" value="alpha/beta-Hydrolases"/>
    <property type="match status" value="1"/>
</dbReference>
<dbReference type="OrthoDB" id="7813811at2"/>
<accession>A0A222FNF1</accession>
<keyword evidence="4" id="KW-0378">Hydrolase</keyword>
<gene>
    <name evidence="4" type="ORF">CHH28_14965</name>
</gene>
<dbReference type="EMBL" id="CP022530">
    <property type="protein sequence ID" value="ASP39891.1"/>
    <property type="molecule type" value="Genomic_DNA"/>
</dbReference>
<sequence length="325" mass="36841">MKSSSTLFPVSLMRAEQHQDLAEDVYLVKHNRDPDRSVQLALTHLSYADGRHRGGQPVVLLHGSFTNRRFWWSDRGIGLARYLVEQGHDVWLLDQRGHGLSPRNLDYRNNTLQRYVSFDIGAINEFISERTAKKPIWIGHSLGGVVLSSALACGVLNRSSVRSCVLLGTQAIRRPRYLWLPLLGWGLRRWIKRRGEVSGQRLKIGPETEPAGLVNEYLKRHDWFGSWQFRSPKRKLMPGWQACDVPLLSMAGAADTSDPEAYCQRFAALYGGPLQYVRLGKAEGFQCDYGHVDMVVSRQAAEEVWPLISDWCHGRSLGERFGQSA</sequence>
<keyword evidence="1" id="KW-0442">Lipid degradation</keyword>
<dbReference type="GO" id="GO:0016787">
    <property type="term" value="F:hydrolase activity"/>
    <property type="evidence" value="ECO:0007669"/>
    <property type="project" value="UniProtKB-KW"/>
</dbReference>
<reference evidence="4 5" key="1">
    <citation type="submission" date="2017-07" db="EMBL/GenBank/DDBJ databases">
        <title>Annotated genome sequence of Bacterioplanes sanyensis isolated from Red Sea.</title>
        <authorList>
            <person name="Rehman Z.U."/>
        </authorList>
    </citation>
    <scope>NUCLEOTIDE SEQUENCE [LARGE SCALE GENOMIC DNA]</scope>
    <source>
        <strain evidence="4 5">NV9</strain>
    </source>
</reference>
<dbReference type="InterPro" id="IPR029058">
    <property type="entry name" value="AB_hydrolase_fold"/>
</dbReference>
<dbReference type="AlphaFoldDB" id="A0A222FNF1"/>
<dbReference type="KEGG" id="bsan:CHH28_14965"/>
<dbReference type="InterPro" id="IPR000073">
    <property type="entry name" value="AB_hydrolase_1"/>
</dbReference>
<evidence type="ECO:0000256" key="1">
    <source>
        <dbReference type="ARBA" id="ARBA00022963"/>
    </source>
</evidence>
<organism evidence="4 5">
    <name type="scientific">Bacterioplanes sanyensis</name>
    <dbReference type="NCBI Taxonomy" id="1249553"/>
    <lineage>
        <taxon>Bacteria</taxon>
        <taxon>Pseudomonadati</taxon>
        <taxon>Pseudomonadota</taxon>
        <taxon>Gammaproteobacteria</taxon>
        <taxon>Oceanospirillales</taxon>
        <taxon>Oceanospirillaceae</taxon>
        <taxon>Bacterioplanes</taxon>
    </lineage>
</organism>
<proteinExistence type="predicted"/>
<dbReference type="GO" id="GO:0016042">
    <property type="term" value="P:lipid catabolic process"/>
    <property type="evidence" value="ECO:0007669"/>
    <property type="project" value="UniProtKB-KW"/>
</dbReference>
<evidence type="ECO:0000313" key="5">
    <source>
        <dbReference type="Proteomes" id="UP000202440"/>
    </source>
</evidence>
<dbReference type="Gene3D" id="3.40.50.1820">
    <property type="entry name" value="alpha/beta hydrolase"/>
    <property type="match status" value="2"/>
</dbReference>
<evidence type="ECO:0000256" key="2">
    <source>
        <dbReference type="ARBA" id="ARBA00023098"/>
    </source>
</evidence>
<feature type="domain" description="AB hydrolase-1" evidence="3">
    <location>
        <begin position="57"/>
        <end position="194"/>
    </location>
</feature>
<dbReference type="PANTHER" id="PTHR11005">
    <property type="entry name" value="LYSOSOMAL ACID LIPASE-RELATED"/>
    <property type="match status" value="1"/>
</dbReference>
<dbReference type="Pfam" id="PF00561">
    <property type="entry name" value="Abhydrolase_1"/>
    <property type="match status" value="1"/>
</dbReference>
<evidence type="ECO:0000259" key="3">
    <source>
        <dbReference type="Pfam" id="PF00561"/>
    </source>
</evidence>
<keyword evidence="5" id="KW-1185">Reference proteome</keyword>